<dbReference type="InterPro" id="IPR051805">
    <property type="entry name" value="Dehydratase_Activator_Redct"/>
</dbReference>
<comment type="caution">
    <text evidence="3">The sequence shown here is derived from an EMBL/GenBank/DDBJ whole genome shotgun (WGS) entry which is preliminary data.</text>
</comment>
<evidence type="ECO:0000313" key="3">
    <source>
        <dbReference type="EMBL" id="RXE57867.1"/>
    </source>
</evidence>
<accession>A0A4Q0I2E1</accession>
<dbReference type="OrthoDB" id="9802715at2"/>
<dbReference type="SUPFAM" id="SSF53067">
    <property type="entry name" value="Actin-like ATPase domain"/>
    <property type="match status" value="2"/>
</dbReference>
<evidence type="ECO:0000259" key="1">
    <source>
        <dbReference type="Pfam" id="PF01869"/>
    </source>
</evidence>
<dbReference type="RefSeq" id="WP_069193213.1">
    <property type="nucleotide sequence ID" value="NZ_RLII01000031.1"/>
</dbReference>
<dbReference type="Pfam" id="PF09989">
    <property type="entry name" value="DUF2229"/>
    <property type="match status" value="1"/>
</dbReference>
<dbReference type="EMBL" id="RLII01000031">
    <property type="protein sequence ID" value="RXE57867.1"/>
    <property type="molecule type" value="Genomic_DNA"/>
</dbReference>
<feature type="domain" description="DUF2229" evidence="2">
    <location>
        <begin position="671"/>
        <end position="890"/>
    </location>
</feature>
<evidence type="ECO:0000313" key="4">
    <source>
        <dbReference type="Proteomes" id="UP000289166"/>
    </source>
</evidence>
<dbReference type="PANTHER" id="PTHR32329:SF4">
    <property type="entry name" value="ACTIVATOR OF 2-HYDROXYACYL-COA DEHYDRATASE"/>
    <property type="match status" value="1"/>
</dbReference>
<dbReference type="PANTHER" id="PTHR32329">
    <property type="entry name" value="BIFUNCTIONAL PROTEIN [INCLUDES 2-HYDROXYACYL-COA DEHYDRATASE (N-TER) AND ITS ACTIVATOR DOMAIN (C_TERM)-RELATED"/>
    <property type="match status" value="1"/>
</dbReference>
<gene>
    <name evidence="3" type="ORF">EFD62_15210</name>
</gene>
<keyword evidence="4" id="KW-1185">Reference proteome</keyword>
<dbReference type="Gene3D" id="3.30.420.40">
    <property type="match status" value="4"/>
</dbReference>
<evidence type="ECO:0000259" key="2">
    <source>
        <dbReference type="Pfam" id="PF09989"/>
    </source>
</evidence>
<dbReference type="InterPro" id="IPR002731">
    <property type="entry name" value="ATPase_BadF"/>
</dbReference>
<feature type="domain" description="ATPase BadF/BadG/BcrA/BcrD type" evidence="1">
    <location>
        <begin position="322"/>
        <end position="576"/>
    </location>
</feature>
<reference evidence="4" key="1">
    <citation type="submission" date="2018-11" db="EMBL/GenBank/DDBJ databases">
        <title>Genome sequencing of a novel mesophilic and cellulolytic organism within the genus Hungateiclostridium.</title>
        <authorList>
            <person name="Rettenmaier R."/>
            <person name="Liebl W."/>
            <person name="Zverlov V."/>
        </authorList>
    </citation>
    <scope>NUCLEOTIDE SEQUENCE [LARGE SCALE GENOMIC DNA]</scope>
    <source>
        <strain evidence="4">N2K1</strain>
    </source>
</reference>
<proteinExistence type="predicted"/>
<protein>
    <submittedName>
        <fullName evidence="3">2-hydroxyglutaryl-CoA dehydratase</fullName>
    </submittedName>
</protein>
<dbReference type="Proteomes" id="UP000289166">
    <property type="component" value="Unassembled WGS sequence"/>
</dbReference>
<dbReference type="CDD" id="cd24035">
    <property type="entry name" value="ASKHA_NBD_O66634-like_rpt2"/>
    <property type="match status" value="1"/>
</dbReference>
<name>A0A4Q0I2E1_9FIRM</name>
<sequence>MKRLLHIGLDVGSTTVKLVVLDKQDSIIFSKYERHYSDIKKTIYSLLSEAYGLFSDDDITIMVTGSGGISVSEWLGLDFIQEVIASTKAIESFIPQTDVVIELGGEDAKITYFDGGIEQRMNGTCAGGTGAFIDQMASLLKTDATGLNELAKNYKVIYPIAARCGVFAKTDIQPLINEGASREDIAASIFQSVVNQTISGLACGKPIRGNVAFLGGPLQFLSELRVRFVETLKLEKHQIISPSNAQLYVALGAALSSKNSKVIAFKSLEEKLSVLDSVTVHEVERLEPLFRDSKELEDFRARHQKSAIPKRDIKSFEGKCFLGIDAGSTTTKAVLVDEDGAILYSYYGSNNGSPLKSAVKILKEIYGQLPNTAKIANSAVTGYGEGLIKTALDIDIGEIETIAHYKAADAVLPGVEFILDIGGQDMKCLRVKSGVIDSIMLNEACSSGCGSFIETFAHSLNMDVKDFANEALLAKMPVDLGSRCTVFMNSRVKQAQKEGASVGDISAGLSYSVIKNALQKVIKIRDPKELGEKVIVQGGTFYNDAVLRSFELIAGKEAVRPDIAGLMGAYGVALIAKERYEDGHVSTILKANELNSFNIDVSMRRCGLCGNNCLLTINTFAGGKEFISGNRCEKGAGIEKTRDDIPNLFDYKYRRTFSYKPLDRKEASRGTVGIPRVLNMYENYPFWFTFFTELGFRVELSARSSKRIYELGMETIPSESACYPAKIVHGHIMNLINKNVDMIFYPCLPYEIKEYEDCTNHYNCPMVTSYPEVIKNNMDVLKEQNILFMNPFLPFDDKKRLAKRLHEEFKRFDISWSEIKQAVEKAVAEDEKVKMELRQKGEETLEYLEKSGKKGIVLAGRPYHIDPEINHGIPNIITSFGMAVLTEDAIAHLGSIQHPLRVVDQWTYHSRLYRAASFVKERSNLELVQLNSFGCGLDAVTTDQVEEILASSEKIYTVLKIDEIDNLGAAKIRIRSLKAAMDERDKNGFTLRKGDASCRKVLFTEEMRKNHTILVPQMSPIHFQFLEEAFNVSGYNLKVLPSVDKKAVDEGLKYVNNDACYPSIMVVGQLMEALKSGEYDLNNTSLMITQTAGGCRATNYIGFIRKALKDSGLSHIPVISLNFAGLEKSPGFKINLGLINKALMAVVYGDLLMRVLYRVRPYERVKGSANSLYESWVEKCKESVRSGSHRKFNENIRKIVEDFDNLDICGVEKPKVGLVGEILVKFHPQANNNIVDIIEREGAEAVMPDLTDFLLYCAYNQNFRYSHLSGKKIDCMINNAAIAGIEFYRKTMRKALNQSKRFHAPCTIYELADMASEVLSIGNHTGEGWFLTAEMIELIKSGAKNIVCMQPFACLPNHVTGKGMIKELKRRYPDSNIVAVDYDPGASEVNQLNRIKLMLSVAFKNLQKNASDSKTEESIRDYERKDEKIKTYV</sequence>
<feature type="domain" description="ATPase BadF/BadG/BcrA/BcrD type" evidence="1">
    <location>
        <begin position="7"/>
        <end position="255"/>
    </location>
</feature>
<dbReference type="Pfam" id="PF01869">
    <property type="entry name" value="BcrAD_BadFG"/>
    <property type="match status" value="2"/>
</dbReference>
<dbReference type="InterPro" id="IPR043129">
    <property type="entry name" value="ATPase_NBD"/>
</dbReference>
<dbReference type="CDD" id="cd24034">
    <property type="entry name" value="ASKHA_NBD_O66634-like_rpt1"/>
    <property type="match status" value="1"/>
</dbReference>
<organism evidence="3 4">
    <name type="scientific">Acetivibrio mesophilus</name>
    <dbReference type="NCBI Taxonomy" id="2487273"/>
    <lineage>
        <taxon>Bacteria</taxon>
        <taxon>Bacillati</taxon>
        <taxon>Bacillota</taxon>
        <taxon>Clostridia</taxon>
        <taxon>Eubacteriales</taxon>
        <taxon>Oscillospiraceae</taxon>
        <taxon>Acetivibrio</taxon>
    </lineage>
</organism>
<dbReference type="InterPro" id="IPR018709">
    <property type="entry name" value="CoA_activase_DUF2229"/>
</dbReference>